<sequence>MSTVQSVDGTASPEDIKLGLENAAGRLEEIIASNQRLQEEFEAHEWRDLDTLADIRQRLAEALDTLHTTIDKVGKALEVREAYQANHMVGDKESLGRN</sequence>
<protein>
    <submittedName>
        <fullName evidence="2">Uncharacterized protein</fullName>
    </submittedName>
</protein>
<keyword evidence="1" id="KW-0175">Coiled coil</keyword>
<dbReference type="EMBL" id="QGUI01000111">
    <property type="protein sequence ID" value="PZN00067.1"/>
    <property type="molecule type" value="Genomic_DNA"/>
</dbReference>
<comment type="caution">
    <text evidence="2">The sequence shown here is derived from an EMBL/GenBank/DDBJ whole genome shotgun (WGS) entry which is preliminary data.</text>
</comment>
<accession>A0A2W4LWM8</accession>
<name>A0A2W4LWM8_9PSEU</name>
<dbReference type="AlphaFoldDB" id="A0A2W4LWM8"/>
<feature type="coiled-coil region" evidence="1">
    <location>
        <begin position="20"/>
        <end position="47"/>
    </location>
</feature>
<evidence type="ECO:0000256" key="1">
    <source>
        <dbReference type="SAM" id="Coils"/>
    </source>
</evidence>
<proteinExistence type="predicted"/>
<reference evidence="2" key="1">
    <citation type="submission" date="2018-05" db="EMBL/GenBank/DDBJ databases">
        <authorList>
            <person name="Lanie J.A."/>
            <person name="Ng W.-L."/>
            <person name="Kazmierczak K.M."/>
            <person name="Andrzejewski T.M."/>
            <person name="Davidsen T.M."/>
            <person name="Wayne K.J."/>
            <person name="Tettelin H."/>
            <person name="Glass J.I."/>
            <person name="Rusch D."/>
            <person name="Podicherti R."/>
            <person name="Tsui H.-C.T."/>
            <person name="Winkler M.E."/>
        </authorList>
    </citation>
    <scope>NUCLEOTIDE SEQUENCE</scope>
    <source>
        <strain evidence="2">ZC4RG45</strain>
    </source>
</reference>
<evidence type="ECO:0000313" key="2">
    <source>
        <dbReference type="EMBL" id="PZN00067.1"/>
    </source>
</evidence>
<organism evidence="2">
    <name type="scientific">Thermocrispum agreste</name>
    <dbReference type="NCBI Taxonomy" id="37925"/>
    <lineage>
        <taxon>Bacteria</taxon>
        <taxon>Bacillati</taxon>
        <taxon>Actinomycetota</taxon>
        <taxon>Actinomycetes</taxon>
        <taxon>Pseudonocardiales</taxon>
        <taxon>Pseudonocardiaceae</taxon>
        <taxon>Thermocrispum</taxon>
    </lineage>
</organism>
<gene>
    <name evidence="2" type="ORF">DIU77_04400</name>
</gene>